<evidence type="ECO:0000256" key="5">
    <source>
        <dbReference type="SAM" id="Phobius"/>
    </source>
</evidence>
<feature type="transmembrane region" description="Helical" evidence="5">
    <location>
        <begin position="171"/>
        <end position="190"/>
    </location>
</feature>
<feature type="transmembrane region" description="Helical" evidence="5">
    <location>
        <begin position="381"/>
        <end position="402"/>
    </location>
</feature>
<dbReference type="InterPro" id="IPR051533">
    <property type="entry name" value="WaaL-like"/>
</dbReference>
<evidence type="ECO:0000256" key="2">
    <source>
        <dbReference type="ARBA" id="ARBA00022692"/>
    </source>
</evidence>
<keyword evidence="3 5" id="KW-1133">Transmembrane helix</keyword>
<keyword evidence="4 5" id="KW-0472">Membrane</keyword>
<dbReference type="RefSeq" id="WP_163085060.1">
    <property type="nucleotide sequence ID" value="NZ_JAAAWN010000010.1"/>
</dbReference>
<dbReference type="Proteomes" id="UP000470213">
    <property type="component" value="Unassembled WGS sequence"/>
</dbReference>
<feature type="transmembrane region" description="Helical" evidence="5">
    <location>
        <begin position="12"/>
        <end position="37"/>
    </location>
</feature>
<protein>
    <submittedName>
        <fullName evidence="7">O-antigen ligase domain-containing protein</fullName>
    </submittedName>
</protein>
<dbReference type="EMBL" id="JAAAWN010000010">
    <property type="protein sequence ID" value="NDV91400.1"/>
    <property type="molecule type" value="Genomic_DNA"/>
</dbReference>
<keyword evidence="2 5" id="KW-0812">Transmembrane</keyword>
<reference evidence="7 8" key="1">
    <citation type="submission" date="2020-01" db="EMBL/GenBank/DDBJ databases">
        <authorList>
            <person name="Chen J."/>
            <person name="Zhu S."/>
            <person name="Yang J."/>
        </authorList>
    </citation>
    <scope>NUCLEOTIDE SEQUENCE [LARGE SCALE GENOMIC DNA]</scope>
    <source>
        <strain evidence="7 8">345S023</strain>
    </source>
</reference>
<evidence type="ECO:0000313" key="7">
    <source>
        <dbReference type="EMBL" id="NDV91400.1"/>
    </source>
</evidence>
<feature type="transmembrane region" description="Helical" evidence="5">
    <location>
        <begin position="247"/>
        <end position="264"/>
    </location>
</feature>
<feature type="transmembrane region" description="Helical" evidence="5">
    <location>
        <begin position="106"/>
        <end position="122"/>
    </location>
</feature>
<dbReference type="PANTHER" id="PTHR37422">
    <property type="entry name" value="TEICHURONIC ACID BIOSYNTHESIS PROTEIN TUAE"/>
    <property type="match status" value="1"/>
</dbReference>
<gene>
    <name evidence="7" type="ORF">GTH32_09430</name>
</gene>
<evidence type="ECO:0000256" key="4">
    <source>
        <dbReference type="ARBA" id="ARBA00023136"/>
    </source>
</evidence>
<accession>A0A7X5LL71</accession>
<comment type="caution">
    <text evidence="7">The sequence shown here is derived from an EMBL/GenBank/DDBJ whole genome shotgun (WGS) entry which is preliminary data.</text>
</comment>
<feature type="transmembrane region" description="Helical" evidence="5">
    <location>
        <begin position="339"/>
        <end position="360"/>
    </location>
</feature>
<feature type="transmembrane region" description="Helical" evidence="5">
    <location>
        <begin position="49"/>
        <end position="67"/>
    </location>
</feature>
<dbReference type="AlphaFoldDB" id="A0A7X5LL71"/>
<sequence length="438" mass="48959">MLTIATFFLTQLYCLFRGIFHTPALLFVGYIVIYFMYHEQRWWSSSIPSIGYSFFFSLVILICALIPKNRTPTSIFQLTPLKWFLAVLAYFAVVQFWAVLPGAHSYALENFIKVSVVFLAAFKLCKSPSDLDKYLLAFTAGCAYIGFYVMETGRNGMGRVEGVGTVDSPDVNDMAAVLAVGAIFCLHYFWHAKNNKQRLLILVAGGLIVNALVLMNSRGSFLGVLTGSSAYLLGVMAPKVSMKYKKAKVFGLILFGLIGLVSVLDEQAINRFLSIKSTTTLTEEQESGSTRVFFWLAAADMAQDYPLGAGTYSFNLLSPQYIPESVATGRTRNRAVHSIWFQTLAEVGYIGFFFFIMMLFSGYLLTREIKKQALDEQNIDMYFIGNAVQAACIGYLTAATFLDRFRAVALYMLLIFICCAYNVYVIQKGNEEVTKEPA</sequence>
<feature type="domain" description="O-antigen ligase-related" evidence="6">
    <location>
        <begin position="207"/>
        <end position="356"/>
    </location>
</feature>
<name>A0A7X5LL71_9ALTE</name>
<feature type="transmembrane region" description="Helical" evidence="5">
    <location>
        <begin position="79"/>
        <end position="100"/>
    </location>
</feature>
<organism evidence="7 8">
    <name type="scientific">Alteromonas profundi</name>
    <dbReference type="NCBI Taxonomy" id="2696062"/>
    <lineage>
        <taxon>Bacteria</taxon>
        <taxon>Pseudomonadati</taxon>
        <taxon>Pseudomonadota</taxon>
        <taxon>Gammaproteobacteria</taxon>
        <taxon>Alteromonadales</taxon>
        <taxon>Alteromonadaceae</taxon>
        <taxon>Alteromonas/Salinimonas group</taxon>
        <taxon>Alteromonas</taxon>
    </lineage>
</organism>
<feature type="transmembrane region" description="Helical" evidence="5">
    <location>
        <begin position="199"/>
        <end position="215"/>
    </location>
</feature>
<feature type="transmembrane region" description="Helical" evidence="5">
    <location>
        <begin position="221"/>
        <end position="240"/>
    </location>
</feature>
<comment type="subcellular location">
    <subcellularLocation>
        <location evidence="1">Membrane</location>
        <topology evidence="1">Multi-pass membrane protein</topology>
    </subcellularLocation>
</comment>
<dbReference type="Pfam" id="PF04932">
    <property type="entry name" value="Wzy_C"/>
    <property type="match status" value="1"/>
</dbReference>
<evidence type="ECO:0000256" key="1">
    <source>
        <dbReference type="ARBA" id="ARBA00004141"/>
    </source>
</evidence>
<evidence type="ECO:0000259" key="6">
    <source>
        <dbReference type="Pfam" id="PF04932"/>
    </source>
</evidence>
<dbReference type="GO" id="GO:0016020">
    <property type="term" value="C:membrane"/>
    <property type="evidence" value="ECO:0007669"/>
    <property type="project" value="UniProtKB-SubCell"/>
</dbReference>
<dbReference type="InterPro" id="IPR007016">
    <property type="entry name" value="O-antigen_ligase-rel_domated"/>
</dbReference>
<dbReference type="PANTHER" id="PTHR37422:SF13">
    <property type="entry name" value="LIPOPOLYSACCHARIDE BIOSYNTHESIS PROTEIN PA4999-RELATED"/>
    <property type="match status" value="1"/>
</dbReference>
<evidence type="ECO:0000313" key="8">
    <source>
        <dbReference type="Proteomes" id="UP000470213"/>
    </source>
</evidence>
<proteinExistence type="predicted"/>
<keyword evidence="7" id="KW-0436">Ligase</keyword>
<evidence type="ECO:0000256" key="3">
    <source>
        <dbReference type="ARBA" id="ARBA00022989"/>
    </source>
</evidence>
<feature type="transmembrane region" description="Helical" evidence="5">
    <location>
        <begin position="134"/>
        <end position="151"/>
    </location>
</feature>
<keyword evidence="8" id="KW-1185">Reference proteome</keyword>
<dbReference type="GO" id="GO:0016874">
    <property type="term" value="F:ligase activity"/>
    <property type="evidence" value="ECO:0007669"/>
    <property type="project" value="UniProtKB-KW"/>
</dbReference>
<feature type="transmembrane region" description="Helical" evidence="5">
    <location>
        <begin position="408"/>
        <end position="426"/>
    </location>
</feature>